<dbReference type="InterPro" id="IPR036249">
    <property type="entry name" value="Thioredoxin-like_sf"/>
</dbReference>
<dbReference type="AlphaFoldDB" id="A0AAU9KBE5"/>
<dbReference type="EMBL" id="CAJZBQ010000058">
    <property type="protein sequence ID" value="CAG9334585.1"/>
    <property type="molecule type" value="Genomic_DNA"/>
</dbReference>
<keyword evidence="4" id="KW-1015">Disulfide bond</keyword>
<dbReference type="GO" id="GO:0015035">
    <property type="term" value="F:protein-disulfide reductase activity"/>
    <property type="evidence" value="ECO:0007669"/>
    <property type="project" value="TreeGrafter"/>
</dbReference>
<evidence type="ECO:0000256" key="4">
    <source>
        <dbReference type="ARBA" id="ARBA00023157"/>
    </source>
</evidence>
<evidence type="ECO:0000256" key="2">
    <source>
        <dbReference type="ARBA" id="ARBA00022448"/>
    </source>
</evidence>
<proteinExistence type="inferred from homology"/>
<dbReference type="InterPro" id="IPR002109">
    <property type="entry name" value="Glutaredoxin"/>
</dbReference>
<protein>
    <recommendedName>
        <fullName evidence="6">Glutaredoxin domain-containing protein</fullName>
    </recommendedName>
</protein>
<dbReference type="Gene3D" id="3.40.30.10">
    <property type="entry name" value="Glutaredoxin"/>
    <property type="match status" value="1"/>
</dbReference>
<gene>
    <name evidence="7" type="ORF">BSTOLATCC_MIC61197</name>
</gene>
<dbReference type="PANTHER" id="PTHR46679:SF1">
    <property type="entry name" value="GLUTAREDOXIN-2, MITOCHONDRIAL"/>
    <property type="match status" value="1"/>
</dbReference>
<reference evidence="7" key="1">
    <citation type="submission" date="2021-09" db="EMBL/GenBank/DDBJ databases">
        <authorList>
            <consortium name="AG Swart"/>
            <person name="Singh M."/>
            <person name="Singh A."/>
            <person name="Seah K."/>
            <person name="Emmerich C."/>
        </authorList>
    </citation>
    <scope>NUCLEOTIDE SEQUENCE</scope>
    <source>
        <strain evidence="7">ATCC30299</strain>
    </source>
</reference>
<dbReference type="Proteomes" id="UP001162131">
    <property type="component" value="Unassembled WGS sequence"/>
</dbReference>
<keyword evidence="3" id="KW-0249">Electron transport</keyword>
<name>A0AAU9KBE5_9CILI</name>
<evidence type="ECO:0000256" key="5">
    <source>
        <dbReference type="ARBA" id="ARBA00023284"/>
    </source>
</evidence>
<dbReference type="SUPFAM" id="SSF52833">
    <property type="entry name" value="Thioredoxin-like"/>
    <property type="match status" value="1"/>
</dbReference>
<sequence length="119" mass="13223">MKYLARFFSSNPAHQKLILTQINANPVLLYVKSTDPICKQAIKTLKDMKIDPTVVELDDLSDGDTFANALKDLTKVTTLPSIFIKGQYFGGLVDLLEAVSSGNFYKLLGDAKIPYEHKT</sequence>
<comment type="caution">
    <text evidence="7">The sequence shown here is derived from an EMBL/GenBank/DDBJ whole genome shotgun (WGS) entry which is preliminary data.</text>
</comment>
<keyword evidence="8" id="KW-1185">Reference proteome</keyword>
<feature type="domain" description="Glutaredoxin" evidence="6">
    <location>
        <begin position="27"/>
        <end position="88"/>
    </location>
</feature>
<keyword evidence="5" id="KW-0676">Redox-active center</keyword>
<dbReference type="PROSITE" id="PS51354">
    <property type="entry name" value="GLUTAREDOXIN_2"/>
    <property type="match status" value="1"/>
</dbReference>
<keyword evidence="2" id="KW-0813">Transport</keyword>
<dbReference type="Pfam" id="PF00462">
    <property type="entry name" value="Glutaredoxin"/>
    <property type="match status" value="1"/>
</dbReference>
<evidence type="ECO:0000313" key="7">
    <source>
        <dbReference type="EMBL" id="CAG9334585.1"/>
    </source>
</evidence>
<dbReference type="GO" id="GO:0005739">
    <property type="term" value="C:mitochondrion"/>
    <property type="evidence" value="ECO:0007669"/>
    <property type="project" value="TreeGrafter"/>
</dbReference>
<organism evidence="7 8">
    <name type="scientific">Blepharisma stoltei</name>
    <dbReference type="NCBI Taxonomy" id="1481888"/>
    <lineage>
        <taxon>Eukaryota</taxon>
        <taxon>Sar</taxon>
        <taxon>Alveolata</taxon>
        <taxon>Ciliophora</taxon>
        <taxon>Postciliodesmatophora</taxon>
        <taxon>Heterotrichea</taxon>
        <taxon>Heterotrichida</taxon>
        <taxon>Blepharismidae</taxon>
        <taxon>Blepharisma</taxon>
    </lineage>
</organism>
<evidence type="ECO:0000256" key="3">
    <source>
        <dbReference type="ARBA" id="ARBA00022982"/>
    </source>
</evidence>
<comment type="similarity">
    <text evidence="1">Belongs to the glutaredoxin family.</text>
</comment>
<evidence type="ECO:0000256" key="1">
    <source>
        <dbReference type="ARBA" id="ARBA00007787"/>
    </source>
</evidence>
<evidence type="ECO:0000313" key="8">
    <source>
        <dbReference type="Proteomes" id="UP001162131"/>
    </source>
</evidence>
<accession>A0AAU9KBE5</accession>
<dbReference type="PANTHER" id="PTHR46679">
    <property type="match status" value="1"/>
</dbReference>
<evidence type="ECO:0000259" key="6">
    <source>
        <dbReference type="Pfam" id="PF00462"/>
    </source>
</evidence>